<dbReference type="Proteomes" id="UP000243579">
    <property type="component" value="Unassembled WGS sequence"/>
</dbReference>
<dbReference type="CDD" id="cd02257">
    <property type="entry name" value="Peptidase_C19"/>
    <property type="match status" value="1"/>
</dbReference>
<feature type="compositionally biased region" description="Low complexity" evidence="4">
    <location>
        <begin position="432"/>
        <end position="441"/>
    </location>
</feature>
<keyword evidence="8" id="KW-1185">Reference proteome</keyword>
<dbReference type="InterPro" id="IPR028889">
    <property type="entry name" value="USP"/>
</dbReference>
<keyword evidence="1" id="KW-0343">GTPase activation</keyword>
<proteinExistence type="predicted"/>
<dbReference type="InterPro" id="IPR009060">
    <property type="entry name" value="UBA-like_sf"/>
</dbReference>
<dbReference type="PANTHER" id="PTHR24113:SF12">
    <property type="entry name" value="RAN GTPASE-ACTIVATING PROTEIN 1"/>
    <property type="match status" value="1"/>
</dbReference>
<dbReference type="InterPro" id="IPR038765">
    <property type="entry name" value="Papain-like_cys_pep_sf"/>
</dbReference>
<evidence type="ECO:0000313" key="8">
    <source>
        <dbReference type="Proteomes" id="UP000243579"/>
    </source>
</evidence>
<name>A0A1V9ZIP2_ACHHY</name>
<reference evidence="7 8" key="1">
    <citation type="journal article" date="2014" name="Genome Biol. Evol.">
        <title>The secreted proteins of Achlya hypogyna and Thraustotheca clavata identify the ancestral oomycete secretome and reveal gene acquisitions by horizontal gene transfer.</title>
        <authorList>
            <person name="Misner I."/>
            <person name="Blouin N."/>
            <person name="Leonard G."/>
            <person name="Richards T.A."/>
            <person name="Lane C.E."/>
        </authorList>
    </citation>
    <scope>NUCLEOTIDE SEQUENCE [LARGE SCALE GENOMIC DNA]</scope>
    <source>
        <strain evidence="7 8">ATCC 48635</strain>
    </source>
</reference>
<evidence type="ECO:0000256" key="4">
    <source>
        <dbReference type="SAM" id="MobiDB-lite"/>
    </source>
</evidence>
<dbReference type="SUPFAM" id="SSF52047">
    <property type="entry name" value="RNI-like"/>
    <property type="match status" value="1"/>
</dbReference>
<dbReference type="InterPro" id="IPR001394">
    <property type="entry name" value="Peptidase_C19_UCH"/>
</dbReference>
<keyword evidence="2" id="KW-0433">Leucine-rich repeat</keyword>
<dbReference type="OrthoDB" id="205782at2759"/>
<dbReference type="InterPro" id="IPR032675">
    <property type="entry name" value="LRR_dom_sf"/>
</dbReference>
<accession>A0A1V9ZIP2</accession>
<dbReference type="PROSITE" id="PS50030">
    <property type="entry name" value="UBA"/>
    <property type="match status" value="1"/>
</dbReference>
<dbReference type="PANTHER" id="PTHR24113">
    <property type="entry name" value="RAN GTPASE-ACTIVATING PROTEIN 1"/>
    <property type="match status" value="1"/>
</dbReference>
<evidence type="ECO:0000256" key="3">
    <source>
        <dbReference type="ARBA" id="ARBA00022737"/>
    </source>
</evidence>
<dbReference type="Gene3D" id="3.90.70.10">
    <property type="entry name" value="Cysteine proteinases"/>
    <property type="match status" value="1"/>
</dbReference>
<evidence type="ECO:0000259" key="6">
    <source>
        <dbReference type="PROSITE" id="PS50235"/>
    </source>
</evidence>
<dbReference type="SUPFAM" id="SSF54001">
    <property type="entry name" value="Cysteine proteinases"/>
    <property type="match status" value="1"/>
</dbReference>
<dbReference type="GO" id="GO:0006913">
    <property type="term" value="P:nucleocytoplasmic transport"/>
    <property type="evidence" value="ECO:0007669"/>
    <property type="project" value="TreeGrafter"/>
</dbReference>
<dbReference type="SUPFAM" id="SSF46934">
    <property type="entry name" value="UBA-like"/>
    <property type="match status" value="1"/>
</dbReference>
<evidence type="ECO:0000256" key="1">
    <source>
        <dbReference type="ARBA" id="ARBA00022468"/>
    </source>
</evidence>
<dbReference type="PROSITE" id="PS50235">
    <property type="entry name" value="USP_3"/>
    <property type="match status" value="1"/>
</dbReference>
<evidence type="ECO:0000259" key="5">
    <source>
        <dbReference type="PROSITE" id="PS50030"/>
    </source>
</evidence>
<feature type="domain" description="USP" evidence="6">
    <location>
        <begin position="703"/>
        <end position="1049"/>
    </location>
</feature>
<sequence>MGELSSRYKYSSDRMTFSCPGEDDDRDDSREKKLQARSVLETRVKGYLASSLSADLMRRVRTDINILQSLKLCGFDLGDRGALLIGKALASNHSLLVLDIGFNGITDKGLVAVAKALETNSTLTTLYLSGNCIGVGGAADISRALAINTTLEALYLSGNGITDEGARHISEALKANTSLKSLYLGTNNLGPKGMMHITDALPHNRRLRELMLGQNHLRAAGLKYLVTALMTSRVALTTLEIGLNEIDSAGALALAEALHLSTNAIENLYMDNNPIGDVGASAIGVCIANSATLRVVDLSYSNLSLLGLRDLSLGLRKSTSLMGLLVEGHDWSSTKYMVRPPPNITALSKADALQYAAKCIITAMHMNPALPLLKLTGINLGYAADIDRYPITLPEPLELATSHAVCALNERVLDCIRTQESAEQSPARDDTQQQQQQQQQQRLEQEAAHTAYILCESRKVLAKIAALQFDADEFQALCQYYCPDLIGDDNEEPSQKRRRLSLELAPDNTHGTRLANYPRVERRLIEAVRDDVTMEVKVVVLTVLRQLHYLTTPIEIYQGWLIIKTQSYVNVRPRHQRYSVLAVSPSNLASLMLFTFKFQPSSDELAATLANPQTKPYTDLKFVPWEKRSRGFYLHALDKENRPCVLEVDVKTEELFFQWVERLTTVPKSVPKSASAALWSSPPKNGAPKASSEIWTKGASIHRGLQNATGENNCFLNVIIQSFWHLISLRRLLQDVMIKDSDDVASNVLRALKEIMLAYEDPSSGALHPKVLRKWLSLLYSADKMFQEGSMADAEETLLTILNLMHQQSDVTELTEFDKKALKSRSFLLSASQSGFEEKPMAVFDPKSIPHIVFSHQIYDRSVCRACHGASNWELFSNLVFSIYATDVFARPYRNMEDMLRELPNAMDVHGSCQVEGCAGKLATERVIHRFPPVFAISFLWATNSPPKEQIESLLHVVSDSLDLSKAFSAQGEAAKHAKFLGGLKAQYRFRGFVCYYGQHYFAFFYSTAHQSWLLFDDNKVTEIGDWPEVIRHCVKGRYQPVLLFYEVPDNRKDSSIALFRNYSVSAGGTVVDTGEKPVTITEEVVKRERKLSDTGKSLLQEVLSSGPKAAPPVPSATSSLLQLPCSSGLDVLDEHNALCQSIKAVNAAIAMPPRTNVMNKPCEPDEYDVEFPVDAVVLGLYLEKVENDLCVTAFPRQPNGDVMGAEASGKIGLFDRLVMANGHPLSHYSVDRALKMIQGQTRPLRIRFQKSTRVQQLVEMGFTQDQALGALHAARGNVESAANFCFNSSRGTV</sequence>
<dbReference type="GO" id="GO:0005634">
    <property type="term" value="C:nucleus"/>
    <property type="evidence" value="ECO:0007669"/>
    <property type="project" value="TreeGrafter"/>
</dbReference>
<evidence type="ECO:0000256" key="2">
    <source>
        <dbReference type="ARBA" id="ARBA00022614"/>
    </source>
</evidence>
<feature type="region of interest" description="Disordered" evidence="4">
    <location>
        <begin position="1"/>
        <end position="31"/>
    </location>
</feature>
<dbReference type="Gene3D" id="1.10.8.10">
    <property type="entry name" value="DNA helicase RuvA subunit, C-terminal domain"/>
    <property type="match status" value="1"/>
</dbReference>
<comment type="caution">
    <text evidence="7">The sequence shown here is derived from an EMBL/GenBank/DDBJ whole genome shotgun (WGS) entry which is preliminary data.</text>
</comment>
<dbReference type="GO" id="GO:0031267">
    <property type="term" value="F:small GTPase binding"/>
    <property type="evidence" value="ECO:0007669"/>
    <property type="project" value="TreeGrafter"/>
</dbReference>
<dbReference type="GO" id="GO:0004843">
    <property type="term" value="F:cysteine-type deubiquitinase activity"/>
    <property type="evidence" value="ECO:0007669"/>
    <property type="project" value="InterPro"/>
</dbReference>
<gene>
    <name evidence="7" type="ORF">ACHHYP_09884</name>
</gene>
<organism evidence="7 8">
    <name type="scientific">Achlya hypogyna</name>
    <name type="common">Oomycete</name>
    <name type="synonym">Protoachlya hypogyna</name>
    <dbReference type="NCBI Taxonomy" id="1202772"/>
    <lineage>
        <taxon>Eukaryota</taxon>
        <taxon>Sar</taxon>
        <taxon>Stramenopiles</taxon>
        <taxon>Oomycota</taxon>
        <taxon>Saprolegniomycetes</taxon>
        <taxon>Saprolegniales</taxon>
        <taxon>Achlyaceae</taxon>
        <taxon>Achlya</taxon>
    </lineage>
</organism>
<dbReference type="GO" id="GO:0005096">
    <property type="term" value="F:GTPase activator activity"/>
    <property type="evidence" value="ECO:0007669"/>
    <property type="project" value="InterPro"/>
</dbReference>
<dbReference type="GO" id="GO:0016579">
    <property type="term" value="P:protein deubiquitination"/>
    <property type="evidence" value="ECO:0007669"/>
    <property type="project" value="InterPro"/>
</dbReference>
<dbReference type="InterPro" id="IPR015940">
    <property type="entry name" value="UBA"/>
</dbReference>
<dbReference type="InterPro" id="IPR001611">
    <property type="entry name" value="Leu-rich_rpt"/>
</dbReference>
<dbReference type="Gene3D" id="3.80.10.10">
    <property type="entry name" value="Ribonuclease Inhibitor"/>
    <property type="match status" value="3"/>
</dbReference>
<feature type="domain" description="UBA" evidence="5">
    <location>
        <begin position="1248"/>
        <end position="1289"/>
    </location>
</feature>
<dbReference type="InterPro" id="IPR027038">
    <property type="entry name" value="RanGap"/>
</dbReference>
<keyword evidence="3" id="KW-0677">Repeat</keyword>
<dbReference type="GO" id="GO:0048471">
    <property type="term" value="C:perinuclear region of cytoplasm"/>
    <property type="evidence" value="ECO:0007669"/>
    <property type="project" value="TreeGrafter"/>
</dbReference>
<dbReference type="EMBL" id="JNBR01000095">
    <property type="protein sequence ID" value="OQR97847.1"/>
    <property type="molecule type" value="Genomic_DNA"/>
</dbReference>
<dbReference type="SMART" id="SM00165">
    <property type="entry name" value="UBA"/>
    <property type="match status" value="1"/>
</dbReference>
<dbReference type="Pfam" id="PF13516">
    <property type="entry name" value="LRR_6"/>
    <property type="match status" value="5"/>
</dbReference>
<keyword evidence="7" id="KW-0378">Hydrolase</keyword>
<dbReference type="GO" id="GO:0005829">
    <property type="term" value="C:cytosol"/>
    <property type="evidence" value="ECO:0007669"/>
    <property type="project" value="TreeGrafter"/>
</dbReference>
<dbReference type="SMART" id="SM00368">
    <property type="entry name" value="LRR_RI"/>
    <property type="match status" value="8"/>
</dbReference>
<dbReference type="Pfam" id="PF00443">
    <property type="entry name" value="UCH"/>
    <property type="match status" value="1"/>
</dbReference>
<evidence type="ECO:0000313" key="7">
    <source>
        <dbReference type="EMBL" id="OQR97847.1"/>
    </source>
</evidence>
<protein>
    <submittedName>
        <fullName evidence="7">Inactive ubiquitin carboxyl-terminal hydrolase</fullName>
    </submittedName>
</protein>
<feature type="region of interest" description="Disordered" evidence="4">
    <location>
        <begin position="419"/>
        <end position="442"/>
    </location>
</feature>
<dbReference type="Pfam" id="PF00627">
    <property type="entry name" value="UBA"/>
    <property type="match status" value="1"/>
</dbReference>